<proteinExistence type="predicted"/>
<dbReference type="EMBL" id="FOCL01000004">
    <property type="protein sequence ID" value="SEN95848.1"/>
    <property type="molecule type" value="Genomic_DNA"/>
</dbReference>
<name>A0A1H8KTX1_9SPHI</name>
<feature type="signal peptide" evidence="1">
    <location>
        <begin position="1"/>
        <end position="22"/>
    </location>
</feature>
<organism evidence="2 3">
    <name type="scientific">Mucilaginibacter gossypiicola</name>
    <dbReference type="NCBI Taxonomy" id="551995"/>
    <lineage>
        <taxon>Bacteria</taxon>
        <taxon>Pseudomonadati</taxon>
        <taxon>Bacteroidota</taxon>
        <taxon>Sphingobacteriia</taxon>
        <taxon>Sphingobacteriales</taxon>
        <taxon>Sphingobacteriaceae</taxon>
        <taxon>Mucilaginibacter</taxon>
    </lineage>
</organism>
<keyword evidence="1" id="KW-0732">Signal</keyword>
<protein>
    <recommendedName>
        <fullName evidence="4">DUF1579 domain-containing protein</fullName>
    </recommendedName>
</protein>
<dbReference type="InterPro" id="IPR011473">
    <property type="entry name" value="DUF1579"/>
</dbReference>
<feature type="chain" id="PRO_5011657399" description="DUF1579 domain-containing protein" evidence="1">
    <location>
        <begin position="23"/>
        <end position="223"/>
    </location>
</feature>
<dbReference type="AlphaFoldDB" id="A0A1H8KTX1"/>
<dbReference type="Proteomes" id="UP000198942">
    <property type="component" value="Unassembled WGS sequence"/>
</dbReference>
<dbReference type="Pfam" id="PF07617">
    <property type="entry name" value="DUF1579"/>
    <property type="match status" value="1"/>
</dbReference>
<sequence>MKKFYQLSFIIIVLFAALSFTADHNNPLVGKWGYSSTQAEGLMGLSAPSMAQATKPDTMDKLLDYSRPGQAHEVLGKLAGTWSFQDAKLTFVKGTLVRKAIYNGRFYSVEMTGGKLPVPVADGKMKEDFYQSMQIEGFDNPKMKYITISVNNHIGSDIQMQTGTFDPVKQAFTYEWDDELIPGQINKNRRVLTINDATHYAEVFYELNNNEWVKVRELDYTRK</sequence>
<dbReference type="RefSeq" id="WP_091211787.1">
    <property type="nucleotide sequence ID" value="NZ_FOCL01000004.1"/>
</dbReference>
<evidence type="ECO:0008006" key="4">
    <source>
        <dbReference type="Google" id="ProtNLM"/>
    </source>
</evidence>
<reference evidence="3" key="1">
    <citation type="submission" date="2016-10" db="EMBL/GenBank/DDBJ databases">
        <authorList>
            <person name="Varghese N."/>
            <person name="Submissions S."/>
        </authorList>
    </citation>
    <scope>NUCLEOTIDE SEQUENCE [LARGE SCALE GENOMIC DNA]</scope>
    <source>
        <strain evidence="3">Gh-48</strain>
    </source>
</reference>
<evidence type="ECO:0000313" key="2">
    <source>
        <dbReference type="EMBL" id="SEN95848.1"/>
    </source>
</evidence>
<gene>
    <name evidence="2" type="ORF">SAMN05192574_104754</name>
</gene>
<dbReference type="OrthoDB" id="980859at2"/>
<evidence type="ECO:0000313" key="3">
    <source>
        <dbReference type="Proteomes" id="UP000198942"/>
    </source>
</evidence>
<keyword evidence="3" id="KW-1185">Reference proteome</keyword>
<accession>A0A1H8KTX1</accession>
<evidence type="ECO:0000256" key="1">
    <source>
        <dbReference type="SAM" id="SignalP"/>
    </source>
</evidence>